<accession>A0A2U3I8H1</accession>
<dbReference type="AlphaFoldDB" id="A0A2U3I8H1"/>
<dbReference type="Proteomes" id="UP000238169">
    <property type="component" value="Unassembled WGS sequence"/>
</dbReference>
<sequence>MNTCRNCQHAFAKAGHERMHRRGFRNCAYLPEWQYVSGNSACRFNPIRCRAAA</sequence>
<name>A0A2U3I8H1_9BURK</name>
<evidence type="ECO:0000313" key="1">
    <source>
        <dbReference type="EMBL" id="SPB16505.1"/>
    </source>
</evidence>
<evidence type="ECO:0000313" key="2">
    <source>
        <dbReference type="Proteomes" id="UP000238169"/>
    </source>
</evidence>
<reference evidence="2" key="1">
    <citation type="submission" date="2018-01" db="EMBL/GenBank/DDBJ databases">
        <authorList>
            <person name="Peeters C."/>
        </authorList>
    </citation>
    <scope>NUCLEOTIDE SEQUENCE [LARGE SCALE GENOMIC DNA]</scope>
</reference>
<organism evidence="1 2">
    <name type="scientific">Caballeronia novacaledonica</name>
    <dbReference type="NCBI Taxonomy" id="1544861"/>
    <lineage>
        <taxon>Bacteria</taxon>
        <taxon>Pseudomonadati</taxon>
        <taxon>Pseudomonadota</taxon>
        <taxon>Betaproteobacteria</taxon>
        <taxon>Burkholderiales</taxon>
        <taxon>Burkholderiaceae</taxon>
        <taxon>Caballeronia</taxon>
    </lineage>
</organism>
<dbReference type="EMBL" id="OGTP01000013">
    <property type="protein sequence ID" value="SPB16505.1"/>
    <property type="molecule type" value="Genomic_DNA"/>
</dbReference>
<proteinExistence type="predicted"/>
<protein>
    <submittedName>
        <fullName evidence="1">Uncharacterized protein</fullName>
    </submittedName>
</protein>
<keyword evidence="2" id="KW-1185">Reference proteome</keyword>
<gene>
    <name evidence="1" type="ORF">NOV72_03704</name>
</gene>